<comment type="similarity">
    <text evidence="2 14 16">Belongs to the thiolase-like superfamily. Beta-ketoacyl-ACP synthases family.</text>
</comment>
<evidence type="ECO:0000256" key="9">
    <source>
        <dbReference type="ARBA" id="ARBA00023160"/>
    </source>
</evidence>
<dbReference type="EMBL" id="WUBI01000001">
    <property type="protein sequence ID" value="MWV43593.1"/>
    <property type="molecule type" value="Genomic_DNA"/>
</dbReference>
<proteinExistence type="inferred from homology"/>
<evidence type="ECO:0000256" key="16">
    <source>
        <dbReference type="RuleBase" id="RU003694"/>
    </source>
</evidence>
<gene>
    <name evidence="18" type="primary">fabF</name>
    <name evidence="18" type="ORF">GRF59_08085</name>
</gene>
<dbReference type="GO" id="GO:0006633">
    <property type="term" value="P:fatty acid biosynthetic process"/>
    <property type="evidence" value="ECO:0007669"/>
    <property type="project" value="UniProtKB-UniRule"/>
</dbReference>
<keyword evidence="10 14" id="KW-0012">Acyltransferase</keyword>
<dbReference type="GO" id="GO:0005829">
    <property type="term" value="C:cytosol"/>
    <property type="evidence" value="ECO:0007669"/>
    <property type="project" value="TreeGrafter"/>
</dbReference>
<evidence type="ECO:0000313" key="18">
    <source>
        <dbReference type="EMBL" id="MWV43593.1"/>
    </source>
</evidence>
<evidence type="ECO:0000256" key="14">
    <source>
        <dbReference type="PIRNR" id="PIRNR000447"/>
    </source>
</evidence>
<comment type="catalytic activity">
    <reaction evidence="12 14">
        <text>(9Z)-hexadecenoyl-[ACP] + malonyl-[ACP] + H(+) = 3-oxo-(11Z)-octadecenoyl-[ACP] + holo-[ACP] + CO2</text>
        <dbReference type="Rhea" id="RHEA:55040"/>
        <dbReference type="Rhea" id="RHEA-COMP:9623"/>
        <dbReference type="Rhea" id="RHEA-COMP:9685"/>
        <dbReference type="Rhea" id="RHEA-COMP:10800"/>
        <dbReference type="Rhea" id="RHEA-COMP:14074"/>
        <dbReference type="ChEBI" id="CHEBI:15378"/>
        <dbReference type="ChEBI" id="CHEBI:16526"/>
        <dbReference type="ChEBI" id="CHEBI:64479"/>
        <dbReference type="ChEBI" id="CHEBI:78449"/>
        <dbReference type="ChEBI" id="CHEBI:83989"/>
        <dbReference type="ChEBI" id="CHEBI:138538"/>
        <dbReference type="EC" id="2.3.1.179"/>
    </reaction>
</comment>
<comment type="catalytic activity">
    <reaction evidence="13 14">
        <text>a fatty acyl-[ACP] + malonyl-[ACP] + H(+) = a 3-oxoacyl-[ACP] + holo-[ACP] + CO2</text>
        <dbReference type="Rhea" id="RHEA:22836"/>
        <dbReference type="Rhea" id="RHEA-COMP:9623"/>
        <dbReference type="Rhea" id="RHEA-COMP:9685"/>
        <dbReference type="Rhea" id="RHEA-COMP:9916"/>
        <dbReference type="Rhea" id="RHEA-COMP:14125"/>
        <dbReference type="ChEBI" id="CHEBI:15378"/>
        <dbReference type="ChEBI" id="CHEBI:16526"/>
        <dbReference type="ChEBI" id="CHEBI:64479"/>
        <dbReference type="ChEBI" id="CHEBI:78449"/>
        <dbReference type="ChEBI" id="CHEBI:78776"/>
        <dbReference type="ChEBI" id="CHEBI:138651"/>
    </reaction>
</comment>
<keyword evidence="8" id="KW-0443">Lipid metabolism</keyword>
<comment type="pathway">
    <text evidence="1 14">Lipid metabolism; fatty acid biosynthesis.</text>
</comment>
<dbReference type="PANTHER" id="PTHR11712">
    <property type="entry name" value="POLYKETIDE SYNTHASE-RELATED"/>
    <property type="match status" value="1"/>
</dbReference>
<sequence>MNHRVVVTGMGVVTSLGHDLDTFWNNLMAGKSGVSRIESFDVSEYPTQIAASIKDFNPEDYMDRKDARKMDRFVQLAVTAGKAALENSGLDIQKDSDPNRVGVSIGSGIGGLGTWEDQHNILLEKGPKRVSPFFIPMMIANMASGQLSIMLGAKGPNTTPVTACATGSHAIGDSYKMIQRGDADVMICGGAEATIRPTGMAGFCAMRAMSTRNDEPEKASRPFDTGRDGFVMGEGAGILVIESLEHAQKRGAHIIAEVLGYGLSGDAHHMTEPDPDGPARCMAMALRDAGLQPEDVDYINAHGTSTPVGDRSETIAIKKALGDHAYKVAVSSTKSMTGHLLGAAGGVEAVICGLSLQNQKIAPTINLDNQDPECDLDYVPNKARDAKLDVVMSNSFGFGGHNATIILKKFDE</sequence>
<dbReference type="Pfam" id="PF00109">
    <property type="entry name" value="ketoacyl-synt"/>
    <property type="match status" value="1"/>
</dbReference>
<dbReference type="FunFam" id="3.40.47.10:FF:000009">
    <property type="entry name" value="3-oxoacyl-[acyl-carrier-protein] synthase 2"/>
    <property type="match status" value="1"/>
</dbReference>
<dbReference type="Gene3D" id="3.40.47.10">
    <property type="match status" value="1"/>
</dbReference>
<keyword evidence="19" id="KW-1185">Reference proteome</keyword>
<accession>A0A7X3IGN1</accession>
<dbReference type="NCBIfam" id="TIGR03150">
    <property type="entry name" value="fabF"/>
    <property type="match status" value="1"/>
</dbReference>
<dbReference type="GO" id="GO:0004315">
    <property type="term" value="F:3-oxoacyl-[acyl-carrier-protein] synthase activity"/>
    <property type="evidence" value="ECO:0007669"/>
    <property type="project" value="UniProtKB-UniRule"/>
</dbReference>
<dbReference type="InterPro" id="IPR014031">
    <property type="entry name" value="Ketoacyl_synth_C"/>
</dbReference>
<dbReference type="InterPro" id="IPR000794">
    <property type="entry name" value="Beta-ketoacyl_synthase"/>
</dbReference>
<dbReference type="NCBIfam" id="NF004970">
    <property type="entry name" value="PRK06333.1"/>
    <property type="match status" value="1"/>
</dbReference>
<evidence type="ECO:0000256" key="10">
    <source>
        <dbReference type="ARBA" id="ARBA00023315"/>
    </source>
</evidence>
<dbReference type="AlphaFoldDB" id="A0A7X3IGN1"/>
<evidence type="ECO:0000256" key="12">
    <source>
        <dbReference type="ARBA" id="ARBA00047318"/>
    </source>
</evidence>
<evidence type="ECO:0000259" key="17">
    <source>
        <dbReference type="PROSITE" id="PS52004"/>
    </source>
</evidence>
<evidence type="ECO:0000256" key="8">
    <source>
        <dbReference type="ARBA" id="ARBA00023098"/>
    </source>
</evidence>
<dbReference type="PROSITE" id="PS00606">
    <property type="entry name" value="KS3_1"/>
    <property type="match status" value="1"/>
</dbReference>
<comment type="caution">
    <text evidence="18">The sequence shown here is derived from an EMBL/GenBank/DDBJ whole genome shotgun (WGS) entry which is preliminary data.</text>
</comment>
<dbReference type="CDD" id="cd00834">
    <property type="entry name" value="KAS_I_II"/>
    <property type="match status" value="1"/>
</dbReference>
<feature type="domain" description="Ketosynthase family 3 (KS3)" evidence="17">
    <location>
        <begin position="2"/>
        <end position="409"/>
    </location>
</feature>
<evidence type="ECO:0000256" key="5">
    <source>
        <dbReference type="ARBA" id="ARBA00022516"/>
    </source>
</evidence>
<dbReference type="PIRSF" id="PIRSF000447">
    <property type="entry name" value="KAS_II"/>
    <property type="match status" value="1"/>
</dbReference>
<evidence type="ECO:0000256" key="2">
    <source>
        <dbReference type="ARBA" id="ARBA00008467"/>
    </source>
</evidence>
<dbReference type="EC" id="2.3.1.179" evidence="3 14"/>
<organism evidence="18 19">
    <name type="scientific">Paenibacillus dendrobii</name>
    <dbReference type="NCBI Taxonomy" id="2691084"/>
    <lineage>
        <taxon>Bacteria</taxon>
        <taxon>Bacillati</taxon>
        <taxon>Bacillota</taxon>
        <taxon>Bacilli</taxon>
        <taxon>Bacillales</taxon>
        <taxon>Paenibacillaceae</taxon>
        <taxon>Paenibacillus</taxon>
    </lineage>
</organism>
<dbReference type="NCBIfam" id="NF005589">
    <property type="entry name" value="PRK07314.1"/>
    <property type="match status" value="1"/>
</dbReference>
<evidence type="ECO:0000256" key="3">
    <source>
        <dbReference type="ARBA" id="ARBA00012356"/>
    </source>
</evidence>
<dbReference type="PROSITE" id="PS52004">
    <property type="entry name" value="KS3_2"/>
    <property type="match status" value="1"/>
</dbReference>
<dbReference type="InterPro" id="IPR016039">
    <property type="entry name" value="Thiolase-like"/>
</dbReference>
<evidence type="ECO:0000256" key="11">
    <source>
        <dbReference type="ARBA" id="ARBA00024006"/>
    </source>
</evidence>
<reference evidence="18 19" key="1">
    <citation type="submission" date="2019-12" db="EMBL/GenBank/DDBJ databases">
        <title>Paenibacillus sp. nov., an endophytic bacterium isolated from the stem of Dendrobium.</title>
        <authorList>
            <person name="Zhao R."/>
        </authorList>
    </citation>
    <scope>NUCLEOTIDE SEQUENCE [LARGE SCALE GENOMIC DNA]</scope>
    <source>
        <strain evidence="18 19">HJL G12</strain>
    </source>
</reference>
<dbReference type="PANTHER" id="PTHR11712:SF336">
    <property type="entry name" value="3-OXOACYL-[ACYL-CARRIER-PROTEIN] SYNTHASE, MITOCHONDRIAL"/>
    <property type="match status" value="1"/>
</dbReference>
<dbReference type="Proteomes" id="UP000460318">
    <property type="component" value="Unassembled WGS sequence"/>
</dbReference>
<dbReference type="UniPathway" id="UPA00094"/>
<evidence type="ECO:0000313" key="19">
    <source>
        <dbReference type="Proteomes" id="UP000460318"/>
    </source>
</evidence>
<dbReference type="InterPro" id="IPR017568">
    <property type="entry name" value="3-oxoacyl-ACP_synth-2"/>
</dbReference>
<comment type="function">
    <text evidence="11 14">Involved in the type II fatty acid elongation cycle. Catalyzes the elongation of a wide range of acyl-ACP by the addition of two carbons from malonyl-ACP to an acyl acceptor. Can efficiently catalyze the conversion of palmitoleoyl-ACP (cis-hexadec-9-enoyl-ACP) to cis-vaccenoyl-ACP (cis-octadec-11-enoyl-ACP), an essential step in the thermal regulation of fatty acid composition.</text>
</comment>
<name>A0A7X3IGN1_9BACL</name>
<dbReference type="InterPro" id="IPR014030">
    <property type="entry name" value="Ketoacyl_synth_N"/>
</dbReference>
<keyword evidence="5 14" id="KW-0444">Lipid biosynthesis</keyword>
<keyword evidence="9 14" id="KW-0275">Fatty acid biosynthesis</keyword>
<evidence type="ECO:0000256" key="4">
    <source>
        <dbReference type="ARBA" id="ARBA00014657"/>
    </source>
</evidence>
<keyword evidence="6 14" id="KW-0808">Transferase</keyword>
<evidence type="ECO:0000256" key="7">
    <source>
        <dbReference type="ARBA" id="ARBA00022832"/>
    </source>
</evidence>
<dbReference type="InterPro" id="IPR020841">
    <property type="entry name" value="PKS_Beta-ketoAc_synthase_dom"/>
</dbReference>
<evidence type="ECO:0000256" key="6">
    <source>
        <dbReference type="ARBA" id="ARBA00022679"/>
    </source>
</evidence>
<dbReference type="SMART" id="SM00825">
    <property type="entry name" value="PKS_KS"/>
    <property type="match status" value="1"/>
</dbReference>
<dbReference type="InterPro" id="IPR018201">
    <property type="entry name" value="Ketoacyl_synth_AS"/>
</dbReference>
<dbReference type="Pfam" id="PF02801">
    <property type="entry name" value="Ketoacyl-synt_C"/>
    <property type="match status" value="1"/>
</dbReference>
<evidence type="ECO:0000256" key="15">
    <source>
        <dbReference type="PIRSR" id="PIRSR000447-1"/>
    </source>
</evidence>
<protein>
    <recommendedName>
        <fullName evidence="4 14">3-oxoacyl-[acyl-carrier-protein] synthase 2</fullName>
        <ecNumber evidence="3 14">2.3.1.179</ecNumber>
    </recommendedName>
</protein>
<evidence type="ECO:0000256" key="1">
    <source>
        <dbReference type="ARBA" id="ARBA00005194"/>
    </source>
</evidence>
<dbReference type="SUPFAM" id="SSF53901">
    <property type="entry name" value="Thiolase-like"/>
    <property type="match status" value="2"/>
</dbReference>
<evidence type="ECO:0000256" key="13">
    <source>
        <dbReference type="ARBA" id="ARBA00047659"/>
    </source>
</evidence>
<keyword evidence="7" id="KW-0276">Fatty acid metabolism</keyword>
<feature type="active site" description="For beta-ketoacyl synthase activity" evidence="15">
    <location>
        <position position="164"/>
    </location>
</feature>
<dbReference type="RefSeq" id="WP_160497080.1">
    <property type="nucleotide sequence ID" value="NZ_WUBI01000001.1"/>
</dbReference>